<keyword evidence="1" id="KW-0175">Coiled coil</keyword>
<dbReference type="AlphaFoldDB" id="A0AAV2K941"/>
<evidence type="ECO:0000313" key="3">
    <source>
        <dbReference type="Proteomes" id="UP001497482"/>
    </source>
</evidence>
<feature type="coiled-coil region" evidence="1">
    <location>
        <begin position="56"/>
        <end position="125"/>
    </location>
</feature>
<protein>
    <submittedName>
        <fullName evidence="2">Uncharacterized protein</fullName>
    </submittedName>
</protein>
<evidence type="ECO:0000256" key="1">
    <source>
        <dbReference type="SAM" id="Coils"/>
    </source>
</evidence>
<proteinExistence type="predicted"/>
<accession>A0AAV2K941</accession>
<sequence length="269" mass="31459">MTDKKYKLAAAVYDPGHKENLLVLRQHVQEQLHINAKQKWRLKEMEEEKLHKQGILDEKNKLIQDMEEQIKTLEINRVEISEKLENANCKIKMQIITLMNMKEELEKSKKEKNTMKIQIKKATEMQKTEQKKKKTLKRLILTLRRALDKQTHTAKEVEHMALMLQKHQKDFDKLIKSTIRQIDFNRSKETKSACLACEVKPSSPKELDDQQNDEACTVEVSSSIYRLEENSEQETETEVMDCTFNHSMEVTNQGLATCDALEKSSSLKK</sequence>
<gene>
    <name evidence="2" type="ORF">KC01_LOCUS16341</name>
</gene>
<evidence type="ECO:0000313" key="2">
    <source>
        <dbReference type="EMBL" id="CAL1586229.1"/>
    </source>
</evidence>
<name>A0AAV2K941_KNICA</name>
<dbReference type="EMBL" id="OZ035839">
    <property type="protein sequence ID" value="CAL1586229.1"/>
    <property type="molecule type" value="Genomic_DNA"/>
</dbReference>
<organism evidence="2 3">
    <name type="scientific">Knipowitschia caucasica</name>
    <name type="common">Caucasian dwarf goby</name>
    <name type="synonym">Pomatoschistus caucasicus</name>
    <dbReference type="NCBI Taxonomy" id="637954"/>
    <lineage>
        <taxon>Eukaryota</taxon>
        <taxon>Metazoa</taxon>
        <taxon>Chordata</taxon>
        <taxon>Craniata</taxon>
        <taxon>Vertebrata</taxon>
        <taxon>Euteleostomi</taxon>
        <taxon>Actinopterygii</taxon>
        <taxon>Neopterygii</taxon>
        <taxon>Teleostei</taxon>
        <taxon>Neoteleostei</taxon>
        <taxon>Acanthomorphata</taxon>
        <taxon>Gobiaria</taxon>
        <taxon>Gobiiformes</taxon>
        <taxon>Gobioidei</taxon>
        <taxon>Gobiidae</taxon>
        <taxon>Gobiinae</taxon>
        <taxon>Knipowitschia</taxon>
    </lineage>
</organism>
<reference evidence="2 3" key="1">
    <citation type="submission" date="2024-04" db="EMBL/GenBank/DDBJ databases">
        <authorList>
            <person name="Waldvogel A.-M."/>
            <person name="Schoenle A."/>
        </authorList>
    </citation>
    <scope>NUCLEOTIDE SEQUENCE [LARGE SCALE GENOMIC DNA]</scope>
</reference>
<keyword evidence="3" id="KW-1185">Reference proteome</keyword>
<dbReference type="Proteomes" id="UP001497482">
    <property type="component" value="Chromosome 17"/>
</dbReference>